<dbReference type="AlphaFoldDB" id="A0A1H3AX44"/>
<dbReference type="Gene3D" id="2.60.40.10">
    <property type="entry name" value="Immunoglobulins"/>
    <property type="match status" value="1"/>
</dbReference>
<dbReference type="STRING" id="651662.SAMN04488069_10151"/>
<evidence type="ECO:0000313" key="3">
    <source>
        <dbReference type="Proteomes" id="UP000199249"/>
    </source>
</evidence>
<organism evidence="2 3">
    <name type="scientific">Hymenobacter psychrophilus</name>
    <dbReference type="NCBI Taxonomy" id="651662"/>
    <lineage>
        <taxon>Bacteria</taxon>
        <taxon>Pseudomonadati</taxon>
        <taxon>Bacteroidota</taxon>
        <taxon>Cytophagia</taxon>
        <taxon>Cytophagales</taxon>
        <taxon>Hymenobacteraceae</taxon>
        <taxon>Hymenobacter</taxon>
    </lineage>
</organism>
<keyword evidence="3" id="KW-1185">Reference proteome</keyword>
<gene>
    <name evidence="2" type="ORF">SAMN04488069_10151</name>
</gene>
<name>A0A1H3AX44_9BACT</name>
<dbReference type="NCBIfam" id="TIGR04183">
    <property type="entry name" value="Por_Secre_tail"/>
    <property type="match status" value="1"/>
</dbReference>
<evidence type="ECO:0000313" key="2">
    <source>
        <dbReference type="EMBL" id="SDX33379.1"/>
    </source>
</evidence>
<sequence length="804" mass="83455">MNFDKPNGAGTITLKAAAYASTATAENLATFVVQVFDNGATTGTAAYTSAPVTVTTSLQTYTFAANVNGNIRVVITSQDTDTNTRFNVDDITISSTSNQAANTYVWTGQDTNGSWSSAANWSPARIAPAATDILVFDANIARPVAIALDFAAPTQLIGQLQLRNLVSVVFLNSGTPRTLSIDGGLPGDDLIIGAGSVLTLRGAGGAEIVLNITAGETAFINGRVASETTGGGAANRLTGQTPGAIVFGSNSLFEAEAGVLGSPFGDVAANRQSVLFKAGATFRQEGGGSAFGASQPNASAVFESGSIYQFALASNTLSVSGRTFGTLELTNGSAGLANLTGNATLVIQNDLRVGANLKVGLNLTGGIRIGGNVVVEAGGSLQFSPITASTITLNGTQEQLLNGPSTILFDAQATLSLNNTAGIRLQTPIRVNGMLNLQSGVLTSSATNLPTLGATATVTGGSASSYVSGPVARHLPVGTTTMQFFPVGKAGNYRPITLQPAQLDRETLVMVEQQEGRPAPLAFNDAIKRVSQVRRFDISASPALTAAQFAGTVMLSFDSDDQVTDPMAASLVVARTDGTGWNSLGRSANTSGPSTSANIFVAGTLTSAPFAGLGDFQTYTLASTDPDISVNPLPVQLLRFGAERRAGNVQIRWATATELNSARFEVQRSATGQDFRTIATVAAQGNSNARHDYTIFDYQPLPSTGYYRLHQLDLDGKEAYSEVVSVAAPGEVRVYPNPVQTELRVEVSVAGAHYRVINSTGSVLLVGELPTSTTVLDVAMLPAGLYQVEITTPTGHDMRKIVKQ</sequence>
<feature type="domain" description="Secretion system C-terminal sorting" evidence="1">
    <location>
        <begin position="734"/>
        <end position="802"/>
    </location>
</feature>
<dbReference type="EMBL" id="FNOV01000001">
    <property type="protein sequence ID" value="SDX33379.1"/>
    <property type="molecule type" value="Genomic_DNA"/>
</dbReference>
<dbReference type="Pfam" id="PF18962">
    <property type="entry name" value="Por_Secre_tail"/>
    <property type="match status" value="1"/>
</dbReference>
<accession>A0A1H3AX44</accession>
<dbReference type="Proteomes" id="UP000199249">
    <property type="component" value="Unassembled WGS sequence"/>
</dbReference>
<evidence type="ECO:0000259" key="1">
    <source>
        <dbReference type="Pfam" id="PF18962"/>
    </source>
</evidence>
<reference evidence="3" key="1">
    <citation type="submission" date="2016-10" db="EMBL/GenBank/DDBJ databases">
        <authorList>
            <person name="Varghese N."/>
            <person name="Submissions S."/>
        </authorList>
    </citation>
    <scope>NUCLEOTIDE SEQUENCE [LARGE SCALE GENOMIC DNA]</scope>
    <source>
        <strain evidence="3">CGMCC 1.8975</strain>
    </source>
</reference>
<proteinExistence type="predicted"/>
<dbReference type="InterPro" id="IPR026444">
    <property type="entry name" value="Secre_tail"/>
</dbReference>
<protein>
    <submittedName>
        <fullName evidence="2">Por secretion system C-terminal sorting domain-containing protein</fullName>
    </submittedName>
</protein>
<dbReference type="InterPro" id="IPR013783">
    <property type="entry name" value="Ig-like_fold"/>
</dbReference>